<comment type="caution">
    <text evidence="1">The sequence shown here is derived from an EMBL/GenBank/DDBJ whole genome shotgun (WGS) entry which is preliminary data.</text>
</comment>
<protein>
    <submittedName>
        <fullName evidence="1">36675_t:CDS:1</fullName>
    </submittedName>
</protein>
<accession>A0ACA9RAA9</accession>
<feature type="non-terminal residue" evidence="1">
    <location>
        <position position="1"/>
    </location>
</feature>
<reference evidence="1" key="1">
    <citation type="submission" date="2021-06" db="EMBL/GenBank/DDBJ databases">
        <authorList>
            <person name="Kallberg Y."/>
            <person name="Tangrot J."/>
            <person name="Rosling A."/>
        </authorList>
    </citation>
    <scope>NUCLEOTIDE SEQUENCE</scope>
    <source>
        <strain evidence="1">MA461A</strain>
    </source>
</reference>
<keyword evidence="2" id="KW-1185">Reference proteome</keyword>
<dbReference type="EMBL" id="CAJVQC010047480">
    <property type="protein sequence ID" value="CAG8784797.1"/>
    <property type="molecule type" value="Genomic_DNA"/>
</dbReference>
<evidence type="ECO:0000313" key="1">
    <source>
        <dbReference type="EMBL" id="CAG8784797.1"/>
    </source>
</evidence>
<evidence type="ECO:0000313" key="2">
    <source>
        <dbReference type="Proteomes" id="UP000789920"/>
    </source>
</evidence>
<dbReference type="Proteomes" id="UP000789920">
    <property type="component" value="Unassembled WGS sequence"/>
</dbReference>
<sequence>RISRENEIFEQRETCLTRDRDQKCQRKVTELAEQSEVQLACDREQK</sequence>
<gene>
    <name evidence="1" type="ORF">RPERSI_LOCUS18122</name>
</gene>
<name>A0ACA9RAA9_9GLOM</name>
<proteinExistence type="predicted"/>
<organism evidence="1 2">
    <name type="scientific">Racocetra persica</name>
    <dbReference type="NCBI Taxonomy" id="160502"/>
    <lineage>
        <taxon>Eukaryota</taxon>
        <taxon>Fungi</taxon>
        <taxon>Fungi incertae sedis</taxon>
        <taxon>Mucoromycota</taxon>
        <taxon>Glomeromycotina</taxon>
        <taxon>Glomeromycetes</taxon>
        <taxon>Diversisporales</taxon>
        <taxon>Gigasporaceae</taxon>
        <taxon>Racocetra</taxon>
    </lineage>
</organism>